<proteinExistence type="predicted"/>
<gene>
    <name evidence="1" type="ORF">M513_13201</name>
    <name evidence="2" type="ORF">M514_13201</name>
</gene>
<accession>A0A085LLS0</accession>
<dbReference type="Proteomes" id="UP000030764">
    <property type="component" value="Unassembled WGS sequence"/>
</dbReference>
<name>A0A085LLS0_9BILA</name>
<keyword evidence="3" id="KW-1185">Reference proteome</keyword>
<sequence>MFVTFHVGQLILIVFHGENIIRYRSEGLRRDVRPNCALMDSRVEMGKWQCPEILQNAKMKYPPAPASKAAYEEKLIS</sequence>
<evidence type="ECO:0000313" key="3">
    <source>
        <dbReference type="Proteomes" id="UP000030764"/>
    </source>
</evidence>
<dbReference type="AlphaFoldDB" id="A0A085LLS0"/>
<dbReference type="EMBL" id="KL367726">
    <property type="protein sequence ID" value="KFD59844.1"/>
    <property type="molecule type" value="Genomic_DNA"/>
</dbReference>
<dbReference type="Proteomes" id="UP000030758">
    <property type="component" value="Unassembled WGS sequence"/>
</dbReference>
<evidence type="ECO:0000313" key="2">
    <source>
        <dbReference type="EMBL" id="KFD59844.1"/>
    </source>
</evidence>
<evidence type="ECO:0000313" key="1">
    <source>
        <dbReference type="EMBL" id="KFD45916.1"/>
    </source>
</evidence>
<organism evidence="1 3">
    <name type="scientific">Trichuris suis</name>
    <name type="common">pig whipworm</name>
    <dbReference type="NCBI Taxonomy" id="68888"/>
    <lineage>
        <taxon>Eukaryota</taxon>
        <taxon>Metazoa</taxon>
        <taxon>Ecdysozoa</taxon>
        <taxon>Nematoda</taxon>
        <taxon>Enoplea</taxon>
        <taxon>Dorylaimia</taxon>
        <taxon>Trichinellida</taxon>
        <taxon>Trichuridae</taxon>
        <taxon>Trichuris</taxon>
    </lineage>
</organism>
<dbReference type="EMBL" id="KL363410">
    <property type="protein sequence ID" value="KFD45916.1"/>
    <property type="molecule type" value="Genomic_DNA"/>
</dbReference>
<reference evidence="1 3" key="1">
    <citation type="journal article" date="2014" name="Nat. Genet.">
        <title>Genome and transcriptome of the porcine whipworm Trichuris suis.</title>
        <authorList>
            <person name="Jex A.R."/>
            <person name="Nejsum P."/>
            <person name="Schwarz E.M."/>
            <person name="Hu L."/>
            <person name="Young N.D."/>
            <person name="Hall R.S."/>
            <person name="Korhonen P.K."/>
            <person name="Liao S."/>
            <person name="Thamsborg S."/>
            <person name="Xia J."/>
            <person name="Xu P."/>
            <person name="Wang S."/>
            <person name="Scheerlinck J.P."/>
            <person name="Hofmann A."/>
            <person name="Sternberg P.W."/>
            <person name="Wang J."/>
            <person name="Gasser R.B."/>
        </authorList>
    </citation>
    <scope>NUCLEOTIDE SEQUENCE [LARGE SCALE GENOMIC DNA]</scope>
    <source>
        <strain evidence="2">DCEP-RM93F</strain>
        <strain evidence="1">DCEP-RM93M</strain>
    </source>
</reference>
<protein>
    <submittedName>
        <fullName evidence="1">Uncharacterized protein</fullName>
    </submittedName>
</protein>